<dbReference type="Pfam" id="PF01074">
    <property type="entry name" value="Glyco_hydro_38N"/>
    <property type="match status" value="1"/>
</dbReference>
<gene>
    <name evidence="6" type="ORF">ACFFNY_04060</name>
</gene>
<dbReference type="Gene3D" id="1.20.1270.50">
    <property type="entry name" value="Glycoside hydrolase family 38, central domain"/>
    <property type="match status" value="1"/>
</dbReference>
<dbReference type="InterPro" id="IPR015341">
    <property type="entry name" value="Glyco_hydro_38_cen"/>
</dbReference>
<dbReference type="InterPro" id="IPR011013">
    <property type="entry name" value="Gal_mutarotase_sf_dom"/>
</dbReference>
<dbReference type="InterPro" id="IPR011330">
    <property type="entry name" value="Glyco_hydro/deAcase_b/a-brl"/>
</dbReference>
<dbReference type="InterPro" id="IPR037094">
    <property type="entry name" value="Glyco_hydro_38_cen_sf"/>
</dbReference>
<keyword evidence="3" id="KW-0378">Hydrolase</keyword>
<dbReference type="InterPro" id="IPR000602">
    <property type="entry name" value="Glyco_hydro_38_N"/>
</dbReference>
<name>A0ABV5VRE2_9BACL</name>
<evidence type="ECO:0000256" key="3">
    <source>
        <dbReference type="ARBA" id="ARBA00022801"/>
    </source>
</evidence>
<dbReference type="Gene3D" id="2.70.98.30">
    <property type="entry name" value="Golgi alpha-mannosidase II, domain 4"/>
    <property type="match status" value="1"/>
</dbReference>
<protein>
    <submittedName>
        <fullName evidence="6">Alpha-mannosidase</fullName>
    </submittedName>
</protein>
<evidence type="ECO:0000313" key="6">
    <source>
        <dbReference type="EMBL" id="MFB9750740.1"/>
    </source>
</evidence>
<dbReference type="PANTHER" id="PTHR46017">
    <property type="entry name" value="ALPHA-MANNOSIDASE 2C1"/>
    <property type="match status" value="1"/>
</dbReference>
<evidence type="ECO:0000256" key="2">
    <source>
        <dbReference type="ARBA" id="ARBA00022723"/>
    </source>
</evidence>
<organism evidence="6 7">
    <name type="scientific">Paenibacillus hodogayensis</name>
    <dbReference type="NCBI Taxonomy" id="279208"/>
    <lineage>
        <taxon>Bacteria</taxon>
        <taxon>Bacillati</taxon>
        <taxon>Bacillota</taxon>
        <taxon>Bacilli</taxon>
        <taxon>Bacillales</taxon>
        <taxon>Paenibacillaceae</taxon>
        <taxon>Paenibacillus</taxon>
    </lineage>
</organism>
<dbReference type="Pfam" id="PF07748">
    <property type="entry name" value="Glyco_hydro_38C"/>
    <property type="match status" value="1"/>
</dbReference>
<dbReference type="Proteomes" id="UP001589619">
    <property type="component" value="Unassembled WGS sequence"/>
</dbReference>
<comment type="caution">
    <text evidence="6">The sequence shown here is derived from an EMBL/GenBank/DDBJ whole genome shotgun (WGS) entry which is preliminary data.</text>
</comment>
<reference evidence="6 7" key="1">
    <citation type="submission" date="2024-09" db="EMBL/GenBank/DDBJ databases">
        <authorList>
            <person name="Sun Q."/>
            <person name="Mori K."/>
        </authorList>
    </citation>
    <scope>NUCLEOTIDE SEQUENCE [LARGE SCALE GENOMIC DNA]</scope>
    <source>
        <strain evidence="6 7">JCM 12520</strain>
    </source>
</reference>
<sequence>MRTIESRLRVLLGSAPNSYWEEKIKSAPGHWGERILSQLVFAHELSKVQDGRFDRTIEEALSLVESRIAEEAVLTRNTALEAEKLLAELASEAKSYEILSVAHAHIDMNWMWGWDETVSVTLDTMRTMLNLLDEYPQFTFSQSQASIYRIVEQYAPDMLEEIKRRVSEGRWEVTASHWVEADKNMPSGESLTRHLLYTKRYLSSLLGIDPDSLNLDFEPDTFGHSVNVPDILAAGGVRYYYHCRGYDGHVLYRWKAPSGQSVIVYREPTWYNDTVQPMLGAYVPELCRQTGLKTHLNVYGVGDHGGGPTRRDLERLIGMNDWPVYPRIRFGTLADYFRLAEPLADRLPVVEGELNFVFTGCYTSQSRIKTANRIGEAALNEAETFAAVASLAEGKRYPRDAFEEAWRNVLFNQFHDILPGSGVLETREHALGLFQQTMAAAGASRKLALESIAAGIDTSSLVGDSDGGSVSEGAGVGFGIREFKPGQVERGRGRKRIVHLFNPSLCEREEAVEVVLWDWKSPIQTLCVRDGEGRETPYQLVDKGHHYYWGHDYTRLLLYAKAPAGGYSTYTIEEGDGSSAPKMPVEPLVEREEPLVLENECLRAEFHPVTAAVVSLIDKTTGEELVDASRPAGLFRFIEEDPVRGMTAWQVGRYLDIHSLHQRVKIRRGAAGSVRQSLHYELSFGRSKLNVTVSLDRSSRRLDFATECDWQEAGKAETAIPQLNFHWPLGYKCTAYRYDVPFGTVERQPLEMDVPGNSWALGVRGEAEKPAVMIVTSNKYGFRGTDDSLAVSLIRSSFDPDPYPELGNHHRTRLSVCLTDDRVNGELIETASRLNHPLNVLSGTPHAGTRPLAAGFIELLEGSVAVSSVKMAEDGGRAWVVRVYETEGLPTTAKLRLFRAATRAYCVDANEKPVESGSPAVVEGDTVSFAVPAYTSVAILLQFD</sequence>
<evidence type="ECO:0000313" key="7">
    <source>
        <dbReference type="Proteomes" id="UP001589619"/>
    </source>
</evidence>
<dbReference type="InterPro" id="IPR028995">
    <property type="entry name" value="Glyco_hydro_57/38_cen_sf"/>
</dbReference>
<dbReference type="SUPFAM" id="SSF74650">
    <property type="entry name" value="Galactose mutarotase-like"/>
    <property type="match status" value="1"/>
</dbReference>
<dbReference type="Gene3D" id="3.20.110.10">
    <property type="entry name" value="Glycoside hydrolase 38, N terminal domain"/>
    <property type="match status" value="1"/>
</dbReference>
<dbReference type="SMART" id="SM00872">
    <property type="entry name" value="Alpha-mann_mid"/>
    <property type="match status" value="1"/>
</dbReference>
<comment type="similarity">
    <text evidence="1">Belongs to the glycosyl hydrolase 38 family.</text>
</comment>
<dbReference type="Pfam" id="PF09261">
    <property type="entry name" value="Alpha-mann_mid"/>
    <property type="match status" value="1"/>
</dbReference>
<evidence type="ECO:0000256" key="1">
    <source>
        <dbReference type="ARBA" id="ARBA00009792"/>
    </source>
</evidence>
<dbReference type="InterPro" id="IPR041147">
    <property type="entry name" value="GH38_C"/>
</dbReference>
<feature type="domain" description="Glycoside hydrolase family 38 central" evidence="5">
    <location>
        <begin position="356"/>
        <end position="434"/>
    </location>
</feature>
<evidence type="ECO:0000259" key="5">
    <source>
        <dbReference type="SMART" id="SM00872"/>
    </source>
</evidence>
<dbReference type="PANTHER" id="PTHR46017:SF1">
    <property type="entry name" value="ALPHA-MANNOSIDASE 2C1"/>
    <property type="match status" value="1"/>
</dbReference>
<dbReference type="InterPro" id="IPR027291">
    <property type="entry name" value="Glyco_hydro_38_N_sf"/>
</dbReference>
<keyword evidence="7" id="KW-1185">Reference proteome</keyword>
<dbReference type="SUPFAM" id="SSF88688">
    <property type="entry name" value="Families 57/38 glycoside transferase middle domain"/>
    <property type="match status" value="1"/>
</dbReference>
<accession>A0ABV5VRE2</accession>
<dbReference type="EMBL" id="JBHMAG010000004">
    <property type="protein sequence ID" value="MFB9750740.1"/>
    <property type="molecule type" value="Genomic_DNA"/>
</dbReference>
<dbReference type="Pfam" id="PF17677">
    <property type="entry name" value="Glyco_hydro38C2"/>
    <property type="match status" value="1"/>
</dbReference>
<proteinExistence type="inferred from homology"/>
<dbReference type="CDD" id="cd10789">
    <property type="entry name" value="GH38N_AMII_ER_cytosolic"/>
    <property type="match status" value="1"/>
</dbReference>
<dbReference type="InterPro" id="IPR011682">
    <property type="entry name" value="Glyco_hydro_38_C"/>
</dbReference>
<dbReference type="RefSeq" id="WP_344904894.1">
    <property type="nucleotide sequence ID" value="NZ_BAAAYO010000002.1"/>
</dbReference>
<keyword evidence="2" id="KW-0479">Metal-binding</keyword>
<dbReference type="SUPFAM" id="SSF88713">
    <property type="entry name" value="Glycoside hydrolase/deacetylase"/>
    <property type="match status" value="1"/>
</dbReference>
<keyword evidence="4" id="KW-0326">Glycosidase</keyword>
<evidence type="ECO:0000256" key="4">
    <source>
        <dbReference type="ARBA" id="ARBA00023295"/>
    </source>
</evidence>